<accession>A0ABQ4S059</accession>
<organism evidence="2 3">
    <name type="scientific">Methylobacterium iners</name>
    <dbReference type="NCBI Taxonomy" id="418707"/>
    <lineage>
        <taxon>Bacteria</taxon>
        <taxon>Pseudomonadati</taxon>
        <taxon>Pseudomonadota</taxon>
        <taxon>Alphaproteobacteria</taxon>
        <taxon>Hyphomicrobiales</taxon>
        <taxon>Methylobacteriaceae</taxon>
        <taxon>Methylobacterium</taxon>
    </lineage>
</organism>
<dbReference type="RefSeq" id="WP_238244467.1">
    <property type="nucleotide sequence ID" value="NZ_BPQP01000035.1"/>
</dbReference>
<reference evidence="2" key="1">
    <citation type="journal article" date="2021" name="Front. Microbiol.">
        <title>Comprehensive Comparative Genomics and Phenotyping of Methylobacterium Species.</title>
        <authorList>
            <person name="Alessa O."/>
            <person name="Ogura Y."/>
            <person name="Fujitani Y."/>
            <person name="Takami H."/>
            <person name="Hayashi T."/>
            <person name="Sahin N."/>
            <person name="Tani A."/>
        </authorList>
    </citation>
    <scope>NUCLEOTIDE SEQUENCE</scope>
    <source>
        <strain evidence="2">DSM 19015</strain>
    </source>
</reference>
<gene>
    <name evidence="2" type="ORF">OCOJLMKI_2536</name>
</gene>
<dbReference type="Proteomes" id="UP001055125">
    <property type="component" value="Unassembled WGS sequence"/>
</dbReference>
<evidence type="ECO:0000313" key="2">
    <source>
        <dbReference type="EMBL" id="GJD95324.1"/>
    </source>
</evidence>
<dbReference type="Pfam" id="PF20797">
    <property type="entry name" value="HepT-like_2"/>
    <property type="match status" value="1"/>
</dbReference>
<reference evidence="2" key="2">
    <citation type="submission" date="2021-08" db="EMBL/GenBank/DDBJ databases">
        <authorList>
            <person name="Tani A."/>
            <person name="Ola A."/>
            <person name="Ogura Y."/>
            <person name="Katsura K."/>
            <person name="Hayashi T."/>
        </authorList>
    </citation>
    <scope>NUCLEOTIDE SEQUENCE</scope>
    <source>
        <strain evidence="2">DSM 19015</strain>
    </source>
</reference>
<name>A0ABQ4S059_9HYPH</name>
<dbReference type="EMBL" id="BPQP01000035">
    <property type="protein sequence ID" value="GJD95324.1"/>
    <property type="molecule type" value="Genomic_DNA"/>
</dbReference>
<dbReference type="InterPro" id="IPR048769">
    <property type="entry name" value="HepT-like_dom"/>
</dbReference>
<sequence length="164" mass="18072">MQEISLDSENELSDIAAEVDHLRRSLARVQGSLPARGTHEGWEAVHICASATEKIYTGVERVMSMIATGVDGGAVGRSDGWHVALLKRMSHAVLGVRPAVLSPDCYARLDRLRAFRHRERNTYGLDLDFDVVIARSAEAIEAFTLFRREVGSFLDAIDPADPRA</sequence>
<evidence type="ECO:0000313" key="3">
    <source>
        <dbReference type="Proteomes" id="UP001055125"/>
    </source>
</evidence>
<comment type="caution">
    <text evidence="2">The sequence shown here is derived from an EMBL/GenBank/DDBJ whole genome shotgun (WGS) entry which is preliminary data.</text>
</comment>
<evidence type="ECO:0000259" key="1">
    <source>
        <dbReference type="Pfam" id="PF20797"/>
    </source>
</evidence>
<keyword evidence="3" id="KW-1185">Reference proteome</keyword>
<feature type="domain" description="HepT-like" evidence="1">
    <location>
        <begin position="51"/>
        <end position="156"/>
    </location>
</feature>
<proteinExistence type="predicted"/>
<protein>
    <recommendedName>
        <fullName evidence="1">HepT-like domain-containing protein</fullName>
    </recommendedName>
</protein>